<protein>
    <submittedName>
        <fullName evidence="1">Uncharacterized protein</fullName>
    </submittedName>
</protein>
<reference evidence="1 2" key="1">
    <citation type="journal article" date="2016" name="Genome Biol. Evol.">
        <title>Gene Family Evolution Reflects Adaptation to Soil Environmental Stressors in the Genome of the Collembolan Orchesella cincta.</title>
        <authorList>
            <person name="Faddeeva-Vakhrusheva A."/>
            <person name="Derks M.F."/>
            <person name="Anvar S.Y."/>
            <person name="Agamennone V."/>
            <person name="Suring W."/>
            <person name="Smit S."/>
            <person name="van Straalen N.M."/>
            <person name="Roelofs D."/>
        </authorList>
    </citation>
    <scope>NUCLEOTIDE SEQUENCE [LARGE SCALE GENOMIC DNA]</scope>
    <source>
        <tissue evidence="1">Mixed pool</tissue>
    </source>
</reference>
<sequence>MDQIDFEVSDEISATLSKSVFDCIKPRGKRKRGSAGNVYELFDEQKHNPFSTITPAVGRHLSIDYSNANVGVFDSPS</sequence>
<name>A0A1D2MQ90_ORCCI</name>
<keyword evidence="2" id="KW-1185">Reference proteome</keyword>
<evidence type="ECO:0000313" key="1">
    <source>
        <dbReference type="EMBL" id="ODM94925.1"/>
    </source>
</evidence>
<comment type="caution">
    <text evidence="1">The sequence shown here is derived from an EMBL/GenBank/DDBJ whole genome shotgun (WGS) entry which is preliminary data.</text>
</comment>
<dbReference type="EMBL" id="LJIJ01000733">
    <property type="protein sequence ID" value="ODM94925.1"/>
    <property type="molecule type" value="Genomic_DNA"/>
</dbReference>
<proteinExistence type="predicted"/>
<dbReference type="Proteomes" id="UP000094527">
    <property type="component" value="Unassembled WGS sequence"/>
</dbReference>
<dbReference type="AlphaFoldDB" id="A0A1D2MQ90"/>
<accession>A0A1D2MQ90</accession>
<gene>
    <name evidence="1" type="ORF">Ocin01_11755</name>
</gene>
<organism evidence="1 2">
    <name type="scientific">Orchesella cincta</name>
    <name type="common">Springtail</name>
    <name type="synonym">Podura cincta</name>
    <dbReference type="NCBI Taxonomy" id="48709"/>
    <lineage>
        <taxon>Eukaryota</taxon>
        <taxon>Metazoa</taxon>
        <taxon>Ecdysozoa</taxon>
        <taxon>Arthropoda</taxon>
        <taxon>Hexapoda</taxon>
        <taxon>Collembola</taxon>
        <taxon>Entomobryomorpha</taxon>
        <taxon>Entomobryoidea</taxon>
        <taxon>Orchesellidae</taxon>
        <taxon>Orchesellinae</taxon>
        <taxon>Orchesella</taxon>
    </lineage>
</organism>
<evidence type="ECO:0000313" key="2">
    <source>
        <dbReference type="Proteomes" id="UP000094527"/>
    </source>
</evidence>